<evidence type="ECO:0000256" key="4">
    <source>
        <dbReference type="ARBA" id="ARBA00022692"/>
    </source>
</evidence>
<feature type="transmembrane region" description="Helical" evidence="8">
    <location>
        <begin position="196"/>
        <end position="215"/>
    </location>
</feature>
<dbReference type="Proteomes" id="UP000019226">
    <property type="component" value="Chromosome"/>
</dbReference>
<keyword evidence="3 9" id="KW-0808">Transferase</keyword>
<evidence type="ECO:0000256" key="2">
    <source>
        <dbReference type="ARBA" id="ARBA00022475"/>
    </source>
</evidence>
<feature type="transmembrane region" description="Helical" evidence="8">
    <location>
        <begin position="159"/>
        <end position="176"/>
    </location>
</feature>
<feature type="transmembrane region" description="Helical" evidence="8">
    <location>
        <begin position="391"/>
        <end position="416"/>
    </location>
</feature>
<evidence type="ECO:0000256" key="6">
    <source>
        <dbReference type="ARBA" id="ARBA00023136"/>
    </source>
</evidence>
<dbReference type="GO" id="GO:0016740">
    <property type="term" value="F:transferase activity"/>
    <property type="evidence" value="ECO:0007669"/>
    <property type="project" value="UniProtKB-KW"/>
</dbReference>
<comment type="subcellular location">
    <subcellularLocation>
        <location evidence="1">Cell membrane</location>
        <topology evidence="1">Multi-pass membrane protein</topology>
    </subcellularLocation>
</comment>
<evidence type="ECO:0000256" key="1">
    <source>
        <dbReference type="ARBA" id="ARBA00004651"/>
    </source>
</evidence>
<feature type="transmembrane region" description="Helical" evidence="8">
    <location>
        <begin position="20"/>
        <end position="37"/>
    </location>
</feature>
<dbReference type="Pfam" id="PF09594">
    <property type="entry name" value="GT87"/>
    <property type="match status" value="1"/>
</dbReference>
<organism evidence="9 10">
    <name type="scientific">Corynebacterium casei LMG S-19264</name>
    <dbReference type="NCBI Taxonomy" id="1285583"/>
    <lineage>
        <taxon>Bacteria</taxon>
        <taxon>Bacillati</taxon>
        <taxon>Actinomycetota</taxon>
        <taxon>Actinomycetes</taxon>
        <taxon>Mycobacteriales</taxon>
        <taxon>Corynebacteriaceae</taxon>
        <taxon>Corynebacterium</taxon>
    </lineage>
</organism>
<evidence type="ECO:0000256" key="8">
    <source>
        <dbReference type="SAM" id="Phobius"/>
    </source>
</evidence>
<keyword evidence="10" id="KW-1185">Reference proteome</keyword>
<evidence type="ECO:0000256" key="3">
    <source>
        <dbReference type="ARBA" id="ARBA00022679"/>
    </source>
</evidence>
<keyword evidence="5 8" id="KW-1133">Transmembrane helix</keyword>
<evidence type="ECO:0000313" key="9">
    <source>
        <dbReference type="EMBL" id="AHI19906.1"/>
    </source>
</evidence>
<keyword evidence="4 8" id="KW-0812">Transmembrane</keyword>
<feature type="transmembrane region" description="Helical" evidence="8">
    <location>
        <begin position="318"/>
        <end position="336"/>
    </location>
</feature>
<feature type="transmembrane region" description="Helical" evidence="8">
    <location>
        <begin position="365"/>
        <end position="385"/>
    </location>
</feature>
<feature type="transmembrane region" description="Helical" evidence="8">
    <location>
        <begin position="291"/>
        <end position="311"/>
    </location>
</feature>
<evidence type="ECO:0000313" key="10">
    <source>
        <dbReference type="Proteomes" id="UP000019226"/>
    </source>
</evidence>
<evidence type="ECO:0000256" key="7">
    <source>
        <dbReference type="ARBA" id="ARBA00024033"/>
    </source>
</evidence>
<feature type="transmembrane region" description="Helical" evidence="8">
    <location>
        <begin position="235"/>
        <end position="253"/>
    </location>
</feature>
<dbReference type="InterPro" id="IPR018584">
    <property type="entry name" value="GT87"/>
</dbReference>
<accession>A0ABM5PPU6</accession>
<evidence type="ECO:0000256" key="5">
    <source>
        <dbReference type="ARBA" id="ARBA00022989"/>
    </source>
</evidence>
<gene>
    <name evidence="9" type="ORF">CCASEI_06670</name>
</gene>
<reference evidence="10" key="1">
    <citation type="submission" date="2013-02" db="EMBL/GenBank/DDBJ databases">
        <title>The complete genome sequence of Corynebacterium casei LMG S-19264 (=DSM 44701).</title>
        <authorList>
            <person name="Ruckert C."/>
            <person name="Albersmeier A."/>
            <person name="Kalinowski J."/>
        </authorList>
    </citation>
    <scope>NUCLEOTIDE SEQUENCE [LARGE SCALE GENOMIC DNA]</scope>
    <source>
        <strain evidence="10">LMG S-19264</strain>
    </source>
</reference>
<keyword evidence="6 8" id="KW-0472">Membrane</keyword>
<feature type="transmembrane region" description="Helical" evidence="8">
    <location>
        <begin position="107"/>
        <end position="127"/>
    </location>
</feature>
<comment type="similarity">
    <text evidence="7">Belongs to the glycosyltransferase 87 family.</text>
</comment>
<dbReference type="EMBL" id="CP004350">
    <property type="protein sequence ID" value="AHI19906.1"/>
    <property type="molecule type" value="Genomic_DNA"/>
</dbReference>
<name>A0ABM5PPU6_9CORY</name>
<keyword evidence="2" id="KW-1003">Cell membrane</keyword>
<protein>
    <submittedName>
        <fullName evidence="9">Arabinofuranosyl transferase C</fullName>
    </submittedName>
</protein>
<proteinExistence type="inferred from homology"/>
<sequence length="424" mass="46088">MTTTVDTATHNEVPASPSRLPRVLTAAAWPLAILLVLHRTLITAFNGTATDDFTTVYNALSRALAGTPVYDQAYHHVDPLYLYNPGATLLLLPIGAVDSFEAARYTFILVNSLAIIAALAILTRLVGHCLRGPVLPVATALAFSTEAVINTLTFSNINGILLLLLAVFLACFVRSFDSAANNAVAAQGVKSSSPRVSPHALRYIAGLAIGLAIVIKPQFAPLLFIPFMRLDWRTVGTGIAVPALLNIAAWPIIPGAGDYLTKLVPYLGETRDYANSSLAGWQAYFDISNALYFPVWLLTAAAVAIGVIFLLRWRSTDTLLWTLTTSGLLMVGVFTLSSLGQQYYSMWLFPMIFTVLLSRSAFHSWPAWLAAVLFLIPNSWTSSLWPDFGRWMGTYIGTIGWVLLISVTAATAVGWWRLQVKNPA</sequence>